<name>A0A9P8PBH3_9ASCO</name>
<dbReference type="GO" id="GO:0005829">
    <property type="term" value="C:cytosol"/>
    <property type="evidence" value="ECO:0007669"/>
    <property type="project" value="TreeGrafter"/>
</dbReference>
<evidence type="ECO:0000256" key="6">
    <source>
        <dbReference type="ARBA" id="ARBA00022898"/>
    </source>
</evidence>
<dbReference type="OrthoDB" id="6752799at2759"/>
<dbReference type="CDD" id="cd00609">
    <property type="entry name" value="AAT_like"/>
    <property type="match status" value="1"/>
</dbReference>
<dbReference type="GO" id="GO:0006532">
    <property type="term" value="P:aspartate biosynthetic process"/>
    <property type="evidence" value="ECO:0007669"/>
    <property type="project" value="TreeGrafter"/>
</dbReference>
<dbReference type="PANTHER" id="PTHR11879">
    <property type="entry name" value="ASPARTATE AMINOTRANSFERASE"/>
    <property type="match status" value="1"/>
</dbReference>
<evidence type="ECO:0000256" key="7">
    <source>
        <dbReference type="RuleBase" id="RU000480"/>
    </source>
</evidence>
<dbReference type="Pfam" id="PF00155">
    <property type="entry name" value="Aminotran_1_2"/>
    <property type="match status" value="1"/>
</dbReference>
<keyword evidence="10" id="KW-1185">Reference proteome</keyword>
<evidence type="ECO:0000256" key="5">
    <source>
        <dbReference type="ARBA" id="ARBA00022679"/>
    </source>
</evidence>
<evidence type="ECO:0000256" key="4">
    <source>
        <dbReference type="ARBA" id="ARBA00022576"/>
    </source>
</evidence>
<dbReference type="AlphaFoldDB" id="A0A9P8PBH3"/>
<dbReference type="SUPFAM" id="SSF53383">
    <property type="entry name" value="PLP-dependent transferases"/>
    <property type="match status" value="1"/>
</dbReference>
<dbReference type="PRINTS" id="PR00799">
    <property type="entry name" value="TRANSAMINASE"/>
</dbReference>
<evidence type="ECO:0000256" key="3">
    <source>
        <dbReference type="ARBA" id="ARBA00011738"/>
    </source>
</evidence>
<keyword evidence="4 7" id="KW-0032">Aminotransferase</keyword>
<sequence length="416" mass="45742">MTRSFSTQNIPQLPPDPLFGLKSRYTEDSRSNKVDLGIGAYRDNSGNPWILPSVKLAENLLQNSKDYNHEYLPISGFKSFTDAAARVILGDDSKAIVQDRLVSIQSLSGTGALHIAGKFLKDFYVSESSAEPPLIYVSQPTWANHIQLFEYIGLKIATYPYWDAKTKSLDLDGFLDAIKKAPQGSVFLLHATAHNPTGLDPTPDQWLKILKAVEQGGHLALFDSAYQGFSSGSLEKDAWAVREAVDKQYRFPIVVCQSFAKNAGMYGERVGAVHVVLPDHDAALNKAVLSQLSKIVRSELSNPPAYGAKIVSLILNTPELKKQWEEDLVTMSSRISKMRKTLTAELENLGTPGTWKHISEQQGMFSFTGLSPAQVERLEKKHGVYLVGSGRASIAGLNEGNVKHVAQCIDEVVRAV</sequence>
<dbReference type="EMBL" id="JAEUBE010000158">
    <property type="protein sequence ID" value="KAH3668696.1"/>
    <property type="molecule type" value="Genomic_DNA"/>
</dbReference>
<evidence type="ECO:0000313" key="10">
    <source>
        <dbReference type="Proteomes" id="UP000769157"/>
    </source>
</evidence>
<reference evidence="9" key="2">
    <citation type="submission" date="2021-01" db="EMBL/GenBank/DDBJ databases">
        <authorList>
            <person name="Schikora-Tamarit M.A."/>
        </authorList>
    </citation>
    <scope>NUCLEOTIDE SEQUENCE</scope>
    <source>
        <strain evidence="9">CBS6075</strain>
    </source>
</reference>
<dbReference type="Gene3D" id="3.40.640.10">
    <property type="entry name" value="Type I PLP-dependent aspartate aminotransferase-like (Major domain)"/>
    <property type="match status" value="1"/>
</dbReference>
<comment type="miscellaneous">
    <text evidence="7">In eukaryotes there are cytoplasmic, mitochondrial and chloroplastic isozymes.</text>
</comment>
<evidence type="ECO:0000259" key="8">
    <source>
        <dbReference type="Pfam" id="PF00155"/>
    </source>
</evidence>
<evidence type="ECO:0000256" key="1">
    <source>
        <dbReference type="ARBA" id="ARBA00001933"/>
    </source>
</evidence>
<comment type="subunit">
    <text evidence="3 7">Homodimer.</text>
</comment>
<dbReference type="InterPro" id="IPR004838">
    <property type="entry name" value="NHTrfase_class1_PyrdxlP-BS"/>
</dbReference>
<comment type="caution">
    <text evidence="9">The sequence shown here is derived from an EMBL/GenBank/DDBJ whole genome shotgun (WGS) entry which is preliminary data.</text>
</comment>
<dbReference type="GO" id="GO:0030170">
    <property type="term" value="F:pyridoxal phosphate binding"/>
    <property type="evidence" value="ECO:0007669"/>
    <property type="project" value="InterPro"/>
</dbReference>
<dbReference type="InterPro" id="IPR015424">
    <property type="entry name" value="PyrdxlP-dep_Trfase"/>
</dbReference>
<reference evidence="9" key="1">
    <citation type="journal article" date="2021" name="Open Biol.">
        <title>Shared evolutionary footprints suggest mitochondrial oxidative damage underlies multiple complex I losses in fungi.</title>
        <authorList>
            <person name="Schikora-Tamarit M.A."/>
            <person name="Marcet-Houben M."/>
            <person name="Nosek J."/>
            <person name="Gabaldon T."/>
        </authorList>
    </citation>
    <scope>NUCLEOTIDE SEQUENCE</scope>
    <source>
        <strain evidence="9">CBS6075</strain>
    </source>
</reference>
<comment type="cofactor">
    <cofactor evidence="1">
        <name>pyridoxal 5'-phosphate</name>
        <dbReference type="ChEBI" id="CHEBI:597326"/>
    </cofactor>
</comment>
<dbReference type="FunFam" id="3.90.1150.10:FF:000001">
    <property type="entry name" value="Aspartate aminotransferase"/>
    <property type="match status" value="1"/>
</dbReference>
<dbReference type="GeneID" id="70234417"/>
<dbReference type="Proteomes" id="UP000769157">
    <property type="component" value="Unassembled WGS sequence"/>
</dbReference>
<dbReference type="RefSeq" id="XP_046063110.1">
    <property type="nucleotide sequence ID" value="XM_046203322.1"/>
</dbReference>
<protein>
    <recommendedName>
        <fullName evidence="7">Aspartate aminotransferase</fullName>
        <ecNumber evidence="7">2.6.1.1</ecNumber>
    </recommendedName>
</protein>
<dbReference type="InterPro" id="IPR015422">
    <property type="entry name" value="PyrdxlP-dep_Trfase_small"/>
</dbReference>
<dbReference type="FunFam" id="3.40.640.10:FF:000064">
    <property type="entry name" value="Aspartate aminotransferase"/>
    <property type="match status" value="1"/>
</dbReference>
<proteinExistence type="inferred from homology"/>
<dbReference type="PROSITE" id="PS00105">
    <property type="entry name" value="AA_TRANSFER_CLASS_1"/>
    <property type="match status" value="1"/>
</dbReference>
<comment type="catalytic activity">
    <reaction evidence="7">
        <text>L-aspartate + 2-oxoglutarate = oxaloacetate + L-glutamate</text>
        <dbReference type="Rhea" id="RHEA:21824"/>
        <dbReference type="ChEBI" id="CHEBI:16452"/>
        <dbReference type="ChEBI" id="CHEBI:16810"/>
        <dbReference type="ChEBI" id="CHEBI:29985"/>
        <dbReference type="ChEBI" id="CHEBI:29991"/>
        <dbReference type="EC" id="2.6.1.1"/>
    </reaction>
</comment>
<dbReference type="InterPro" id="IPR000796">
    <property type="entry name" value="Asp_trans"/>
</dbReference>
<evidence type="ECO:0000313" key="9">
    <source>
        <dbReference type="EMBL" id="KAH3668696.1"/>
    </source>
</evidence>
<keyword evidence="5 7" id="KW-0808">Transferase</keyword>
<organism evidence="9 10">
    <name type="scientific">Ogataea philodendri</name>
    <dbReference type="NCBI Taxonomy" id="1378263"/>
    <lineage>
        <taxon>Eukaryota</taxon>
        <taxon>Fungi</taxon>
        <taxon>Dikarya</taxon>
        <taxon>Ascomycota</taxon>
        <taxon>Saccharomycotina</taxon>
        <taxon>Pichiomycetes</taxon>
        <taxon>Pichiales</taxon>
        <taxon>Pichiaceae</taxon>
        <taxon>Ogataea</taxon>
    </lineage>
</organism>
<dbReference type="InterPro" id="IPR015421">
    <property type="entry name" value="PyrdxlP-dep_Trfase_major"/>
</dbReference>
<dbReference type="NCBIfam" id="NF006719">
    <property type="entry name" value="PRK09257.1"/>
    <property type="match status" value="1"/>
</dbReference>
<dbReference type="Gene3D" id="3.90.1150.10">
    <property type="entry name" value="Aspartate Aminotransferase, domain 1"/>
    <property type="match status" value="1"/>
</dbReference>
<dbReference type="EC" id="2.6.1.1" evidence="7"/>
<dbReference type="InterPro" id="IPR004839">
    <property type="entry name" value="Aminotransferase_I/II_large"/>
</dbReference>
<evidence type="ECO:0000256" key="2">
    <source>
        <dbReference type="ARBA" id="ARBA00007441"/>
    </source>
</evidence>
<comment type="similarity">
    <text evidence="2">Belongs to the class-I pyridoxal-phosphate-dependent aminotransferase family.</text>
</comment>
<dbReference type="GO" id="GO:0004069">
    <property type="term" value="F:L-aspartate:2-oxoglutarate aminotransferase activity"/>
    <property type="evidence" value="ECO:0007669"/>
    <property type="project" value="UniProtKB-EC"/>
</dbReference>
<keyword evidence="6" id="KW-0663">Pyridoxal phosphate</keyword>
<accession>A0A9P8PBH3</accession>
<feature type="domain" description="Aminotransferase class I/classII large" evidence="8">
    <location>
        <begin position="32"/>
        <end position="408"/>
    </location>
</feature>
<gene>
    <name evidence="9" type="ORF">OGAPHI_002450</name>
</gene>
<dbReference type="PANTHER" id="PTHR11879:SF55">
    <property type="entry name" value="GLUTAMATE OXALOACETATE TRANSAMINASE 1, ISOFORM B"/>
    <property type="match status" value="1"/>
</dbReference>